<dbReference type="EMBL" id="GL732560">
    <property type="protein sequence ID" value="EFX77885.1"/>
    <property type="molecule type" value="Genomic_DNA"/>
</dbReference>
<reference evidence="1 2" key="1">
    <citation type="journal article" date="2011" name="Science">
        <title>The ecoresponsive genome of Daphnia pulex.</title>
        <authorList>
            <person name="Colbourne J.K."/>
            <person name="Pfrender M.E."/>
            <person name="Gilbert D."/>
            <person name="Thomas W.K."/>
            <person name="Tucker A."/>
            <person name="Oakley T.H."/>
            <person name="Tokishita S."/>
            <person name="Aerts A."/>
            <person name="Arnold G.J."/>
            <person name="Basu M.K."/>
            <person name="Bauer D.J."/>
            <person name="Caceres C.E."/>
            <person name="Carmel L."/>
            <person name="Casola C."/>
            <person name="Choi J.H."/>
            <person name="Detter J.C."/>
            <person name="Dong Q."/>
            <person name="Dusheyko S."/>
            <person name="Eads B.D."/>
            <person name="Frohlich T."/>
            <person name="Geiler-Samerotte K.A."/>
            <person name="Gerlach D."/>
            <person name="Hatcher P."/>
            <person name="Jogdeo S."/>
            <person name="Krijgsveld J."/>
            <person name="Kriventseva E.V."/>
            <person name="Kultz D."/>
            <person name="Laforsch C."/>
            <person name="Lindquist E."/>
            <person name="Lopez J."/>
            <person name="Manak J.R."/>
            <person name="Muller J."/>
            <person name="Pangilinan J."/>
            <person name="Patwardhan R.P."/>
            <person name="Pitluck S."/>
            <person name="Pritham E.J."/>
            <person name="Rechtsteiner A."/>
            <person name="Rho M."/>
            <person name="Rogozin I.B."/>
            <person name="Sakarya O."/>
            <person name="Salamov A."/>
            <person name="Schaack S."/>
            <person name="Shapiro H."/>
            <person name="Shiga Y."/>
            <person name="Skalitzky C."/>
            <person name="Smith Z."/>
            <person name="Souvorov A."/>
            <person name="Sung W."/>
            <person name="Tang Z."/>
            <person name="Tsuchiya D."/>
            <person name="Tu H."/>
            <person name="Vos H."/>
            <person name="Wang M."/>
            <person name="Wolf Y.I."/>
            <person name="Yamagata H."/>
            <person name="Yamada T."/>
            <person name="Ye Y."/>
            <person name="Shaw J.R."/>
            <person name="Andrews J."/>
            <person name="Crease T.J."/>
            <person name="Tang H."/>
            <person name="Lucas S.M."/>
            <person name="Robertson H.M."/>
            <person name="Bork P."/>
            <person name="Koonin E.V."/>
            <person name="Zdobnov E.M."/>
            <person name="Grigoriev I.V."/>
            <person name="Lynch M."/>
            <person name="Boore J.L."/>
        </authorList>
    </citation>
    <scope>NUCLEOTIDE SEQUENCE [LARGE SCALE GENOMIC DNA]</scope>
</reference>
<evidence type="ECO:0000313" key="1">
    <source>
        <dbReference type="EMBL" id="EFX77885.1"/>
    </source>
</evidence>
<dbReference type="InParanoid" id="E9GRM6"/>
<dbReference type="HOGENOM" id="CLU_2673609_0_0_1"/>
<name>E9GRM6_DAPPU</name>
<evidence type="ECO:0000313" key="2">
    <source>
        <dbReference type="Proteomes" id="UP000000305"/>
    </source>
</evidence>
<dbReference type="AlphaFoldDB" id="E9GRM6"/>
<gene>
    <name evidence="1" type="ORF">DAPPUDRAFT_320995</name>
</gene>
<keyword evidence="2" id="KW-1185">Reference proteome</keyword>
<sequence length="75" mass="8500">MHEHERVDNSALDGVEAEAEWVYFDESDDNFVQYGLAVENLDSLAVSGRVTLELVFCHPIQTLVLAGTEKKQYKE</sequence>
<dbReference type="KEGG" id="dpx:DAPPUDRAFT_320995"/>
<dbReference type="Proteomes" id="UP000000305">
    <property type="component" value="Unassembled WGS sequence"/>
</dbReference>
<protein>
    <submittedName>
        <fullName evidence="1">Uncharacterized protein</fullName>
    </submittedName>
</protein>
<proteinExistence type="predicted"/>
<organism evidence="1 2">
    <name type="scientific">Daphnia pulex</name>
    <name type="common">Water flea</name>
    <dbReference type="NCBI Taxonomy" id="6669"/>
    <lineage>
        <taxon>Eukaryota</taxon>
        <taxon>Metazoa</taxon>
        <taxon>Ecdysozoa</taxon>
        <taxon>Arthropoda</taxon>
        <taxon>Crustacea</taxon>
        <taxon>Branchiopoda</taxon>
        <taxon>Diplostraca</taxon>
        <taxon>Cladocera</taxon>
        <taxon>Anomopoda</taxon>
        <taxon>Daphniidae</taxon>
        <taxon>Daphnia</taxon>
    </lineage>
</organism>
<accession>E9GRM6</accession>